<keyword evidence="3" id="KW-1185">Reference proteome</keyword>
<reference evidence="2 3" key="1">
    <citation type="submission" date="2014-04" db="EMBL/GenBank/DDBJ databases">
        <authorList>
            <consortium name="DOE Joint Genome Institute"/>
            <person name="Kuo A."/>
            <person name="Zuccaro A."/>
            <person name="Kohler A."/>
            <person name="Nagy L.G."/>
            <person name="Floudas D."/>
            <person name="Copeland A."/>
            <person name="Barry K.W."/>
            <person name="Cichocki N."/>
            <person name="Veneault-Fourrey C."/>
            <person name="LaButti K."/>
            <person name="Lindquist E.A."/>
            <person name="Lipzen A."/>
            <person name="Lundell T."/>
            <person name="Morin E."/>
            <person name="Murat C."/>
            <person name="Sun H."/>
            <person name="Tunlid A."/>
            <person name="Henrissat B."/>
            <person name="Grigoriev I.V."/>
            <person name="Hibbett D.S."/>
            <person name="Martin F."/>
            <person name="Nordberg H.P."/>
            <person name="Cantor M.N."/>
            <person name="Hua S.X."/>
        </authorList>
    </citation>
    <scope>NUCLEOTIDE SEQUENCE [LARGE SCALE GENOMIC DNA]</scope>
    <source>
        <strain evidence="2 3">MAFF 305830</strain>
    </source>
</reference>
<reference evidence="3" key="2">
    <citation type="submission" date="2015-01" db="EMBL/GenBank/DDBJ databases">
        <title>Evolutionary Origins and Diversification of the Mycorrhizal Mutualists.</title>
        <authorList>
            <consortium name="DOE Joint Genome Institute"/>
            <consortium name="Mycorrhizal Genomics Consortium"/>
            <person name="Kohler A."/>
            <person name="Kuo A."/>
            <person name="Nagy L.G."/>
            <person name="Floudas D."/>
            <person name="Copeland A."/>
            <person name="Barry K.W."/>
            <person name="Cichocki N."/>
            <person name="Veneault-Fourrey C."/>
            <person name="LaButti K."/>
            <person name="Lindquist E.A."/>
            <person name="Lipzen A."/>
            <person name="Lundell T."/>
            <person name="Morin E."/>
            <person name="Murat C."/>
            <person name="Riley R."/>
            <person name="Ohm R."/>
            <person name="Sun H."/>
            <person name="Tunlid A."/>
            <person name="Henrissat B."/>
            <person name="Grigoriev I.V."/>
            <person name="Hibbett D.S."/>
            <person name="Martin F."/>
        </authorList>
    </citation>
    <scope>NUCLEOTIDE SEQUENCE [LARGE SCALE GENOMIC DNA]</scope>
    <source>
        <strain evidence="3">MAFF 305830</strain>
    </source>
</reference>
<accession>A0A0C3AWI5</accession>
<dbReference type="GO" id="GO:0004140">
    <property type="term" value="F:dephospho-CoA kinase activity"/>
    <property type="evidence" value="ECO:0007669"/>
    <property type="project" value="TreeGrafter"/>
</dbReference>
<dbReference type="InterPro" id="IPR004821">
    <property type="entry name" value="Cyt_trans-like"/>
</dbReference>
<dbReference type="STRING" id="933852.A0A0C3AWI5"/>
<dbReference type="InterPro" id="IPR014729">
    <property type="entry name" value="Rossmann-like_a/b/a_fold"/>
</dbReference>
<evidence type="ECO:0000259" key="1">
    <source>
        <dbReference type="Pfam" id="PF01467"/>
    </source>
</evidence>
<name>A0A0C3AWI5_SERVB</name>
<feature type="domain" description="Cytidyltransferase-like" evidence="1">
    <location>
        <begin position="179"/>
        <end position="238"/>
    </location>
</feature>
<dbReference type="PANTHER" id="PTHR10695">
    <property type="entry name" value="DEPHOSPHO-COA KINASE-RELATED"/>
    <property type="match status" value="1"/>
</dbReference>
<dbReference type="OrthoDB" id="330671at2759"/>
<dbReference type="GO" id="GO:0015937">
    <property type="term" value="P:coenzyme A biosynthetic process"/>
    <property type="evidence" value="ECO:0007669"/>
    <property type="project" value="TreeGrafter"/>
</dbReference>
<dbReference type="Proteomes" id="UP000054097">
    <property type="component" value="Unassembled WGS sequence"/>
</dbReference>
<organism evidence="2 3">
    <name type="scientific">Serendipita vermifera MAFF 305830</name>
    <dbReference type="NCBI Taxonomy" id="933852"/>
    <lineage>
        <taxon>Eukaryota</taxon>
        <taxon>Fungi</taxon>
        <taxon>Dikarya</taxon>
        <taxon>Basidiomycota</taxon>
        <taxon>Agaricomycotina</taxon>
        <taxon>Agaricomycetes</taxon>
        <taxon>Sebacinales</taxon>
        <taxon>Serendipitaceae</taxon>
        <taxon>Serendipita</taxon>
    </lineage>
</organism>
<dbReference type="EMBL" id="KN824291">
    <property type="protein sequence ID" value="KIM28890.1"/>
    <property type="molecule type" value="Genomic_DNA"/>
</dbReference>
<sequence length="339" mass="37405">MTNASPATLDNVILILPISSLSEYEHLGPWIDYVANRTTDRLLIMLVSPLFDVENGGINPIGAWKPMERLISFVYTRASRVAVRLDRVLMRIDVILHGESTTLLSGIDKEKDFGWRTVFLPEGGVNLEDFPYWITDLPFQFLPRQDAPTHMTGGHAAADAAAKHVRSSHGGGRLPVVALGGTFDHLHAGHKILLSMAAWISARKIIVGVTDDKLLGKKSHRELMESIEDRMEGVRAFLELFRPHIEHDVVPISDVYGPTATDADIQGLVVSKETMAGGQSISTLRGERHLPALATYVIDVISGDAEQDLAAEEDAEKLKTAKMGSTYIREWIAKRDLGR</sequence>
<protein>
    <recommendedName>
        <fullName evidence="1">Cytidyltransferase-like domain-containing protein</fullName>
    </recommendedName>
</protein>
<evidence type="ECO:0000313" key="2">
    <source>
        <dbReference type="EMBL" id="KIM28890.1"/>
    </source>
</evidence>
<dbReference type="AlphaFoldDB" id="A0A0C3AWI5"/>
<dbReference type="PANTHER" id="PTHR10695:SF46">
    <property type="entry name" value="BIFUNCTIONAL COENZYME A SYNTHASE-RELATED"/>
    <property type="match status" value="1"/>
</dbReference>
<dbReference type="SUPFAM" id="SSF52374">
    <property type="entry name" value="Nucleotidylyl transferase"/>
    <property type="match status" value="1"/>
</dbReference>
<dbReference type="HOGENOM" id="CLU_035272_0_0_1"/>
<dbReference type="Pfam" id="PF01467">
    <property type="entry name" value="CTP_transf_like"/>
    <property type="match status" value="1"/>
</dbReference>
<gene>
    <name evidence="2" type="ORF">M408DRAFT_329311</name>
</gene>
<proteinExistence type="predicted"/>
<evidence type="ECO:0000313" key="3">
    <source>
        <dbReference type="Proteomes" id="UP000054097"/>
    </source>
</evidence>
<dbReference type="Gene3D" id="3.40.50.620">
    <property type="entry name" value="HUPs"/>
    <property type="match status" value="1"/>
</dbReference>